<proteinExistence type="predicted"/>
<evidence type="ECO:0000256" key="1">
    <source>
        <dbReference type="SAM" id="SignalP"/>
    </source>
</evidence>
<protein>
    <submittedName>
        <fullName evidence="2">Uncharacterized protein</fullName>
    </submittedName>
</protein>
<feature type="signal peptide" evidence="1">
    <location>
        <begin position="1"/>
        <end position="22"/>
    </location>
</feature>
<organism evidence="2 3">
    <name type="scientific">Schizothecium vesticola</name>
    <dbReference type="NCBI Taxonomy" id="314040"/>
    <lineage>
        <taxon>Eukaryota</taxon>
        <taxon>Fungi</taxon>
        <taxon>Dikarya</taxon>
        <taxon>Ascomycota</taxon>
        <taxon>Pezizomycotina</taxon>
        <taxon>Sordariomycetes</taxon>
        <taxon>Sordariomycetidae</taxon>
        <taxon>Sordariales</taxon>
        <taxon>Schizotheciaceae</taxon>
        <taxon>Schizothecium</taxon>
    </lineage>
</organism>
<dbReference type="AlphaFoldDB" id="A0AA40KAD7"/>
<sequence>MLSRGLLPFLTFLPTSLALTHGQETPQKFSCGEINVLFTGLPPYHPLVKAQGADPAQVDAALRADAANIRKQGYNLRVILLGPEKNITTLTSYLGIPETADGTPRPWDGTGVGFGVRGSAMAQLTVWFEEVVTAFRTGAPRAPIMFDFSPGTAGWAVERHFPIEEDCEAAGREGGDLRLADWA</sequence>
<accession>A0AA40KAD7</accession>
<feature type="chain" id="PRO_5041221652" evidence="1">
    <location>
        <begin position="23"/>
        <end position="183"/>
    </location>
</feature>
<dbReference type="Proteomes" id="UP001172155">
    <property type="component" value="Unassembled WGS sequence"/>
</dbReference>
<evidence type="ECO:0000313" key="2">
    <source>
        <dbReference type="EMBL" id="KAK0751352.1"/>
    </source>
</evidence>
<comment type="caution">
    <text evidence="2">The sequence shown here is derived from an EMBL/GenBank/DDBJ whole genome shotgun (WGS) entry which is preliminary data.</text>
</comment>
<name>A0AA40KAD7_9PEZI</name>
<gene>
    <name evidence="2" type="ORF">B0T18DRAFT_426006</name>
</gene>
<reference evidence="2" key="1">
    <citation type="submission" date="2023-06" db="EMBL/GenBank/DDBJ databases">
        <title>Genome-scale phylogeny and comparative genomics of the fungal order Sordariales.</title>
        <authorList>
            <consortium name="Lawrence Berkeley National Laboratory"/>
            <person name="Hensen N."/>
            <person name="Bonometti L."/>
            <person name="Westerberg I."/>
            <person name="Brannstrom I.O."/>
            <person name="Guillou S."/>
            <person name="Cros-Aarteil S."/>
            <person name="Calhoun S."/>
            <person name="Haridas S."/>
            <person name="Kuo A."/>
            <person name="Mondo S."/>
            <person name="Pangilinan J."/>
            <person name="Riley R."/>
            <person name="LaButti K."/>
            <person name="Andreopoulos B."/>
            <person name="Lipzen A."/>
            <person name="Chen C."/>
            <person name="Yanf M."/>
            <person name="Daum C."/>
            <person name="Ng V."/>
            <person name="Clum A."/>
            <person name="Steindorff A."/>
            <person name="Ohm R."/>
            <person name="Martin F."/>
            <person name="Silar P."/>
            <person name="Natvig D."/>
            <person name="Lalanne C."/>
            <person name="Gautier V."/>
            <person name="Ament-velasquez S.L."/>
            <person name="Kruys A."/>
            <person name="Hutchinson M.I."/>
            <person name="Powell A.J."/>
            <person name="Barry K."/>
            <person name="Miller A.N."/>
            <person name="Grigoriev I.V."/>
            <person name="Debuchy R."/>
            <person name="Gladieux P."/>
            <person name="Thoren M.H."/>
            <person name="Johannesson H."/>
        </authorList>
    </citation>
    <scope>NUCLEOTIDE SEQUENCE</scope>
    <source>
        <strain evidence="2">SMH3187-1</strain>
    </source>
</reference>
<keyword evidence="1" id="KW-0732">Signal</keyword>
<evidence type="ECO:0000313" key="3">
    <source>
        <dbReference type="Proteomes" id="UP001172155"/>
    </source>
</evidence>
<keyword evidence="3" id="KW-1185">Reference proteome</keyword>
<dbReference type="EMBL" id="JAUKUD010000002">
    <property type="protein sequence ID" value="KAK0751352.1"/>
    <property type="molecule type" value="Genomic_DNA"/>
</dbReference>